<dbReference type="InterPro" id="IPR036388">
    <property type="entry name" value="WH-like_DNA-bd_sf"/>
</dbReference>
<dbReference type="PANTHER" id="PTHR44846:SF1">
    <property type="entry name" value="MANNOSYL-D-GLYCERATE TRANSPORT_METABOLISM SYSTEM REPRESSOR MNGR-RELATED"/>
    <property type="match status" value="1"/>
</dbReference>
<dbReference type="EMBL" id="AWSU01000341">
    <property type="protein sequence ID" value="ERI74198.1"/>
    <property type="molecule type" value="Genomic_DNA"/>
</dbReference>
<dbReference type="SMART" id="SM00345">
    <property type="entry name" value="HTH_GNTR"/>
    <property type="match status" value="1"/>
</dbReference>
<dbReference type="PROSITE" id="PS50949">
    <property type="entry name" value="HTH_GNTR"/>
    <property type="match status" value="1"/>
</dbReference>
<dbReference type="CDD" id="cd07377">
    <property type="entry name" value="WHTH_GntR"/>
    <property type="match status" value="1"/>
</dbReference>
<evidence type="ECO:0000256" key="3">
    <source>
        <dbReference type="ARBA" id="ARBA00023163"/>
    </source>
</evidence>
<dbReference type="InterPro" id="IPR000524">
    <property type="entry name" value="Tscrpt_reg_HTH_GntR"/>
</dbReference>
<accession>A0ABC9TSN7</accession>
<organism evidence="5 6">
    <name type="scientific">[Clostridium] symbiosum ATCC 14940</name>
    <dbReference type="NCBI Taxonomy" id="411472"/>
    <lineage>
        <taxon>Bacteria</taxon>
        <taxon>Bacillati</taxon>
        <taxon>Bacillota</taxon>
        <taxon>Clostridia</taxon>
        <taxon>Lachnospirales</taxon>
        <taxon>Lachnospiraceae</taxon>
        <taxon>Otoolea</taxon>
    </lineage>
</organism>
<name>A0ABC9TSN7_CLOSY</name>
<keyword evidence="1" id="KW-0805">Transcription regulation</keyword>
<proteinExistence type="predicted"/>
<dbReference type="Proteomes" id="UP000016491">
    <property type="component" value="Unassembled WGS sequence"/>
</dbReference>
<evidence type="ECO:0000313" key="5">
    <source>
        <dbReference type="EMBL" id="ERI74198.1"/>
    </source>
</evidence>
<keyword evidence="2" id="KW-0238">DNA-binding</keyword>
<comment type="caution">
    <text evidence="5">The sequence shown here is derived from an EMBL/GenBank/DDBJ whole genome shotgun (WGS) entry which is preliminary data.</text>
</comment>
<evidence type="ECO:0000256" key="1">
    <source>
        <dbReference type="ARBA" id="ARBA00023015"/>
    </source>
</evidence>
<keyword evidence="3" id="KW-0804">Transcription</keyword>
<protein>
    <submittedName>
        <fullName evidence="5">Transcriptional regulator, GntR family</fullName>
    </submittedName>
</protein>
<feature type="domain" description="HTH gntR-type" evidence="4">
    <location>
        <begin position="32"/>
        <end position="100"/>
    </location>
</feature>
<evidence type="ECO:0000259" key="4">
    <source>
        <dbReference type="PROSITE" id="PS50949"/>
    </source>
</evidence>
<dbReference type="SUPFAM" id="SSF46785">
    <property type="entry name" value="Winged helix' DNA-binding domain"/>
    <property type="match status" value="1"/>
</dbReference>
<dbReference type="GO" id="GO:0003677">
    <property type="term" value="F:DNA binding"/>
    <property type="evidence" value="ECO:0007669"/>
    <property type="project" value="UniProtKB-KW"/>
</dbReference>
<dbReference type="PANTHER" id="PTHR44846">
    <property type="entry name" value="MANNOSYL-D-GLYCERATE TRANSPORT/METABOLISM SYSTEM REPRESSOR MNGR-RELATED"/>
    <property type="match status" value="1"/>
</dbReference>
<dbReference type="Pfam" id="PF00392">
    <property type="entry name" value="GntR"/>
    <property type="match status" value="1"/>
</dbReference>
<sequence>MVYFLLKILYNYNPGDEVGRDMRIKIDMNGNSPAYIQMSAQIAAAIRAGEYRPGDKLPSEAEFCHETGLAKGTVRKTFDKLEEEGYIRRVHGSGTYVQGWQPELRRMVQFDNSCKKEGMKPDECYRLLKEACGRFFAADIPDQAAMIDCTPEIAGDITRELVKIWNFDMKYYQIDGVRAGTFIPPEEIWITTKTHFEEILAVAEKAGKALLQVRLSVPATEEEEIAALDDDCLLGIVYDSQDFLMHISHTLALLGRHNTYYLCQKEEWCDKKRAIRTEDIIWLVSVQEEEIIRQMETMGSHYIVFNYGVTKDSLDEIRAIMEQRRK</sequence>
<dbReference type="InterPro" id="IPR050679">
    <property type="entry name" value="Bact_HTH_transcr_reg"/>
</dbReference>
<dbReference type="InterPro" id="IPR036390">
    <property type="entry name" value="WH_DNA-bd_sf"/>
</dbReference>
<gene>
    <name evidence="5" type="ORF">CLOSYM_04218</name>
</gene>
<dbReference type="Gene3D" id="1.10.10.10">
    <property type="entry name" value="Winged helix-like DNA-binding domain superfamily/Winged helix DNA-binding domain"/>
    <property type="match status" value="1"/>
</dbReference>
<reference evidence="5 6" key="1">
    <citation type="submission" date="2013-07" db="EMBL/GenBank/DDBJ databases">
        <authorList>
            <person name="Weinstock G."/>
            <person name="Sodergren E."/>
            <person name="Wylie T."/>
            <person name="Fulton L."/>
            <person name="Fulton R."/>
            <person name="Fronick C."/>
            <person name="O'Laughlin M."/>
            <person name="Godfrey J."/>
            <person name="Miner T."/>
            <person name="Herter B."/>
            <person name="Appelbaum E."/>
            <person name="Cordes M."/>
            <person name="Lek S."/>
            <person name="Wollam A."/>
            <person name="Pepin K.H."/>
            <person name="Palsikar V.B."/>
            <person name="Mitreva M."/>
            <person name="Wilson R.K."/>
        </authorList>
    </citation>
    <scope>NUCLEOTIDE SEQUENCE [LARGE SCALE GENOMIC DNA]</scope>
    <source>
        <strain evidence="5 6">ATCC 14940</strain>
    </source>
</reference>
<dbReference type="AlphaFoldDB" id="A0ABC9TSN7"/>
<evidence type="ECO:0000313" key="6">
    <source>
        <dbReference type="Proteomes" id="UP000016491"/>
    </source>
</evidence>
<evidence type="ECO:0000256" key="2">
    <source>
        <dbReference type="ARBA" id="ARBA00023125"/>
    </source>
</evidence>